<dbReference type="RefSeq" id="WP_066622189.1">
    <property type="nucleotide sequence ID" value="NZ_FQXL01000044.1"/>
</dbReference>
<sequence length="219" mass="26059">MNEVEKFISIIDKKLRTNIVIESIDSGDPVVVKHIPDSWILLGCGNYAAVFTHQDFQDYVVKIYAAGRIGLKEEIEVYKAIGRHPAYSYLVYYTEEYLILNRIRGITLYNCFRRGIKIPPKIIQDIEEALKYARKRGLYPHDVHVKNIMMMGNRGVVVDISDFKHKEYCSLWDDFKKAYYRYYVPFLYRFTIPIPEFLLNLIRKSYRYYKKLKKITKEI</sequence>
<dbReference type="OrthoDB" id="529320at2"/>
<evidence type="ECO:0000313" key="1">
    <source>
        <dbReference type="EMBL" id="KZL92603.1"/>
    </source>
</evidence>
<evidence type="ECO:0000313" key="2">
    <source>
        <dbReference type="Proteomes" id="UP000076603"/>
    </source>
</evidence>
<dbReference type="AlphaFoldDB" id="A0A162TGB1"/>
<dbReference type="InterPro" id="IPR011009">
    <property type="entry name" value="Kinase-like_dom_sf"/>
</dbReference>
<protein>
    <recommendedName>
        <fullName evidence="3">Serine/threonine protein kinase</fullName>
    </recommendedName>
</protein>
<organism evidence="1 2">
    <name type="scientific">Clostridium magnum DSM 2767</name>
    <dbReference type="NCBI Taxonomy" id="1121326"/>
    <lineage>
        <taxon>Bacteria</taxon>
        <taxon>Bacillati</taxon>
        <taxon>Bacillota</taxon>
        <taxon>Clostridia</taxon>
        <taxon>Eubacteriales</taxon>
        <taxon>Clostridiaceae</taxon>
        <taxon>Clostridium</taxon>
    </lineage>
</organism>
<reference evidence="1 2" key="1">
    <citation type="submission" date="2016-04" db="EMBL/GenBank/DDBJ databases">
        <title>Genome sequence of Clostridium magnum DSM 2767.</title>
        <authorList>
            <person name="Poehlein A."/>
            <person name="Uhlig R."/>
            <person name="Fischer R."/>
            <person name="Bahl H."/>
            <person name="Daniel R."/>
        </authorList>
    </citation>
    <scope>NUCLEOTIDE SEQUENCE [LARGE SCALE GENOMIC DNA]</scope>
    <source>
        <strain evidence="1 2">DSM 2767</strain>
    </source>
</reference>
<comment type="caution">
    <text evidence="1">The sequence shown here is derived from an EMBL/GenBank/DDBJ whole genome shotgun (WGS) entry which is preliminary data.</text>
</comment>
<dbReference type="STRING" id="1121326.CLMAG_24170"/>
<proteinExistence type="predicted"/>
<dbReference type="EMBL" id="LWAE01000002">
    <property type="protein sequence ID" value="KZL92603.1"/>
    <property type="molecule type" value="Genomic_DNA"/>
</dbReference>
<dbReference type="InterPro" id="IPR052396">
    <property type="entry name" value="Meiotic_Drive_Suppr_Kinase"/>
</dbReference>
<dbReference type="Gene3D" id="1.10.510.10">
    <property type="entry name" value="Transferase(Phosphotransferase) domain 1"/>
    <property type="match status" value="1"/>
</dbReference>
<dbReference type="PANTHER" id="PTHR37171">
    <property type="entry name" value="SERINE/THREONINE-PROTEIN KINASE YRZF-RELATED"/>
    <property type="match status" value="1"/>
</dbReference>
<dbReference type="PANTHER" id="PTHR37171:SF1">
    <property type="entry name" value="SERINE_THREONINE-PROTEIN KINASE YRZF-RELATED"/>
    <property type="match status" value="1"/>
</dbReference>
<evidence type="ECO:0008006" key="3">
    <source>
        <dbReference type="Google" id="ProtNLM"/>
    </source>
</evidence>
<accession>A0A162TGB1</accession>
<name>A0A162TGB1_9CLOT</name>
<dbReference type="PATRIC" id="fig|1121326.3.peg.2415"/>
<dbReference type="Proteomes" id="UP000076603">
    <property type="component" value="Unassembled WGS sequence"/>
</dbReference>
<gene>
    <name evidence="1" type="ORF">CLMAG_24170</name>
</gene>
<keyword evidence="2" id="KW-1185">Reference proteome</keyword>
<dbReference type="SUPFAM" id="SSF56112">
    <property type="entry name" value="Protein kinase-like (PK-like)"/>
    <property type="match status" value="1"/>
</dbReference>